<keyword evidence="4" id="KW-1185">Reference proteome</keyword>
<feature type="region of interest" description="Disordered" evidence="1">
    <location>
        <begin position="32"/>
        <end position="65"/>
    </location>
</feature>
<organism evidence="3 4">
    <name type="scientific">Teratosphaeria destructans</name>
    <dbReference type="NCBI Taxonomy" id="418781"/>
    <lineage>
        <taxon>Eukaryota</taxon>
        <taxon>Fungi</taxon>
        <taxon>Dikarya</taxon>
        <taxon>Ascomycota</taxon>
        <taxon>Pezizomycotina</taxon>
        <taxon>Dothideomycetes</taxon>
        <taxon>Dothideomycetidae</taxon>
        <taxon>Mycosphaerellales</taxon>
        <taxon>Teratosphaeriaceae</taxon>
        <taxon>Teratosphaeria</taxon>
    </lineage>
</organism>
<reference evidence="3 4" key="1">
    <citation type="journal article" date="2018" name="IMA Fungus">
        <title>IMA Genome-F 10: Nine draft genome sequences of Claviceps purpurea s.lat., including C. arundinis, C. humidiphila, and C. cf. spartinae, pseudomolecules for the pitch canker pathogen Fusarium circinatum, draft genome of Davidsoniella eucalypti, Grosmannia galeiformis, Quambalaria eucalypti, and Teratosphaeria destructans.</title>
        <authorList>
            <person name="Wingfield B.D."/>
            <person name="Liu M."/>
            <person name="Nguyen H.D."/>
            <person name="Lane F.A."/>
            <person name="Morgan S.W."/>
            <person name="De Vos L."/>
            <person name="Wilken P.M."/>
            <person name="Duong T.A."/>
            <person name="Aylward J."/>
            <person name="Coetzee M.P."/>
            <person name="Dadej K."/>
            <person name="De Beer Z.W."/>
            <person name="Findlay W."/>
            <person name="Havenga M."/>
            <person name="Kolarik M."/>
            <person name="Menzies J.G."/>
            <person name="Naidoo K."/>
            <person name="Pochopski O."/>
            <person name="Shoukouhi P."/>
            <person name="Santana Q.C."/>
            <person name="Seifert K.A."/>
            <person name="Soal N."/>
            <person name="Steenkamp E.T."/>
            <person name="Tatham C.T."/>
            <person name="van der Nest M.A."/>
            <person name="Wingfield M.J."/>
        </authorList>
    </citation>
    <scope>NUCLEOTIDE SEQUENCE [LARGE SCALE GENOMIC DNA]</scope>
    <source>
        <strain evidence="3">CMW44962</strain>
    </source>
</reference>
<comment type="caution">
    <text evidence="3">The sequence shown here is derived from an EMBL/GenBank/DDBJ whole genome shotgun (WGS) entry which is preliminary data.</text>
</comment>
<evidence type="ECO:0000256" key="1">
    <source>
        <dbReference type="SAM" id="MobiDB-lite"/>
    </source>
</evidence>
<feature type="chain" id="PRO_5040836177" evidence="2">
    <location>
        <begin position="19"/>
        <end position="97"/>
    </location>
</feature>
<feature type="compositionally biased region" description="Low complexity" evidence="1">
    <location>
        <begin position="32"/>
        <end position="51"/>
    </location>
</feature>
<reference evidence="3 4" key="2">
    <citation type="journal article" date="2021" name="Curr. Genet.">
        <title>Genetic response to nitrogen starvation in the aggressive Eucalyptus foliar pathogen Teratosphaeria destructans.</title>
        <authorList>
            <person name="Havenga M."/>
            <person name="Wingfield B.D."/>
            <person name="Wingfield M.J."/>
            <person name="Dreyer L.L."/>
            <person name="Roets F."/>
            <person name="Aylward J."/>
        </authorList>
    </citation>
    <scope>NUCLEOTIDE SEQUENCE [LARGE SCALE GENOMIC DNA]</scope>
    <source>
        <strain evidence="3">CMW44962</strain>
    </source>
</reference>
<dbReference type="Proteomes" id="UP001138500">
    <property type="component" value="Unassembled WGS sequence"/>
</dbReference>
<accession>A0A9W7SVJ8</accession>
<protein>
    <submittedName>
        <fullName evidence="3">Uncharacterized protein</fullName>
    </submittedName>
</protein>
<evidence type="ECO:0000313" key="4">
    <source>
        <dbReference type="Proteomes" id="UP001138500"/>
    </source>
</evidence>
<proteinExistence type="predicted"/>
<gene>
    <name evidence="3" type="ORF">Tdes44962_MAKER00292</name>
</gene>
<evidence type="ECO:0000256" key="2">
    <source>
        <dbReference type="SAM" id="SignalP"/>
    </source>
</evidence>
<evidence type="ECO:0000313" key="3">
    <source>
        <dbReference type="EMBL" id="KAH9832811.1"/>
    </source>
</evidence>
<feature type="signal peptide" evidence="2">
    <location>
        <begin position="1"/>
        <end position="18"/>
    </location>
</feature>
<dbReference type="EMBL" id="RIBY02001112">
    <property type="protein sequence ID" value="KAH9832811.1"/>
    <property type="molecule type" value="Genomic_DNA"/>
</dbReference>
<keyword evidence="2" id="KW-0732">Signal</keyword>
<dbReference type="AlphaFoldDB" id="A0A9W7SVJ8"/>
<name>A0A9W7SVJ8_9PEZI</name>
<sequence length="97" mass="9096">MKFSTLTFGLALATSATAQSTTASTTVITGTASSTLHSSSTSSASTSSTYTPGAPGNAQQTGVSVSQSGSGAAAVVVPPGLAWAALAGALGAVAFAV</sequence>